<dbReference type="EMBL" id="CAXAMN010006058">
    <property type="protein sequence ID" value="CAK9016306.1"/>
    <property type="molecule type" value="Genomic_DNA"/>
</dbReference>
<protein>
    <recommendedName>
        <fullName evidence="1">Reverse transcriptase domain-containing protein</fullName>
    </recommendedName>
</protein>
<dbReference type="Proteomes" id="UP001642484">
    <property type="component" value="Unassembled WGS sequence"/>
</dbReference>
<evidence type="ECO:0000259" key="1">
    <source>
        <dbReference type="Pfam" id="PF00078"/>
    </source>
</evidence>
<name>A0ABP0JPC0_9DINO</name>
<accession>A0ABP0JPC0</accession>
<dbReference type="Pfam" id="PF00078">
    <property type="entry name" value="RVT_1"/>
    <property type="match status" value="1"/>
</dbReference>
<gene>
    <name evidence="2" type="ORF">CCMP2556_LOCUS12449</name>
</gene>
<dbReference type="InterPro" id="IPR000477">
    <property type="entry name" value="RT_dom"/>
</dbReference>
<organism evidence="2 3">
    <name type="scientific">Durusdinium trenchii</name>
    <dbReference type="NCBI Taxonomy" id="1381693"/>
    <lineage>
        <taxon>Eukaryota</taxon>
        <taxon>Sar</taxon>
        <taxon>Alveolata</taxon>
        <taxon>Dinophyceae</taxon>
        <taxon>Suessiales</taxon>
        <taxon>Symbiodiniaceae</taxon>
        <taxon>Durusdinium</taxon>
    </lineage>
</organism>
<evidence type="ECO:0000313" key="2">
    <source>
        <dbReference type="EMBL" id="CAK9016306.1"/>
    </source>
</evidence>
<comment type="caution">
    <text evidence="2">The sequence shown here is derived from an EMBL/GenBank/DDBJ whole genome shotgun (WGS) entry which is preliminary data.</text>
</comment>
<keyword evidence="3" id="KW-1185">Reference proteome</keyword>
<proteinExistence type="predicted"/>
<sequence>MLLRNGSNRRDDYRACFKQFKQPKPRTRPLNTVSLKFVKRLDFPRILCSGGLDAFLWLKRVHFIFRYKSRTKLPLTVYFGSLPHTFDKFESWHQSVRQTQLKAKYDGPAKQIFRDLKKTVKNTPDSFLTASSFEILAVDPESDQVHLEEVVCPHASSYELDGQKICPANFDGVVLTLPPGTNAEVGSVLTQQVFSREIADLHQTLMDFWRPRWQKQSSIPPEQWVRVVSFTRAYMPSLQLHLAPLTLADWRLGLLTSFFQDNADLVGLSADLQKAFNNIGRAQLQFWSEHLGLPEELRTPWFGFLGHFERRFDIRGCVSQPLLSTEGLPEGCPLSIIGMLLLNWAHHTYMRHYAPATIPRTYVDNLTLLAARSSELMHGFACTAVFYRTWGLDIDDDKTYTWGTTTASRAELRLLPHQHSLAHRELGGFLQFTRKKDYSPLRERLLQLLQLEEWWTRLAKSPAPFPHKLHVLHSKFWAAGLHGTTTCLAPDTLLNLFPLVLRFIGYDIRTS</sequence>
<evidence type="ECO:0000313" key="3">
    <source>
        <dbReference type="Proteomes" id="UP001642484"/>
    </source>
</evidence>
<reference evidence="2 3" key="1">
    <citation type="submission" date="2024-02" db="EMBL/GenBank/DDBJ databases">
        <authorList>
            <person name="Chen Y."/>
            <person name="Shah S."/>
            <person name="Dougan E. K."/>
            <person name="Thang M."/>
            <person name="Chan C."/>
        </authorList>
    </citation>
    <scope>NUCLEOTIDE SEQUENCE [LARGE SCALE GENOMIC DNA]</scope>
</reference>
<feature type="domain" description="Reverse transcriptase" evidence="1">
    <location>
        <begin position="259"/>
        <end position="401"/>
    </location>
</feature>